<gene>
    <name evidence="2" type="ORF">SAMN05192530_10377</name>
</gene>
<accession>A0A1H0GDS7</accession>
<organism evidence="2 3">
    <name type="scientific">Aureimonas jatrophae</name>
    <dbReference type="NCBI Taxonomy" id="1166073"/>
    <lineage>
        <taxon>Bacteria</taxon>
        <taxon>Pseudomonadati</taxon>
        <taxon>Pseudomonadota</taxon>
        <taxon>Alphaproteobacteria</taxon>
        <taxon>Hyphomicrobiales</taxon>
        <taxon>Aurantimonadaceae</taxon>
        <taxon>Aureimonas</taxon>
    </lineage>
</organism>
<keyword evidence="3" id="KW-1185">Reference proteome</keyword>
<evidence type="ECO:0000313" key="2">
    <source>
        <dbReference type="EMBL" id="SDO05026.1"/>
    </source>
</evidence>
<proteinExistence type="predicted"/>
<dbReference type="Proteomes" id="UP000198793">
    <property type="component" value="Unassembled WGS sequence"/>
</dbReference>
<dbReference type="PANTHER" id="PTHR42160:SF1">
    <property type="entry name" value="URACIL-DNA GLYCOSYLASE SUPERFAMILY PROTEIN"/>
    <property type="match status" value="1"/>
</dbReference>
<dbReference type="SMART" id="SM00986">
    <property type="entry name" value="UDG"/>
    <property type="match status" value="1"/>
</dbReference>
<reference evidence="2 3" key="1">
    <citation type="submission" date="2016-10" db="EMBL/GenBank/DDBJ databases">
        <authorList>
            <person name="de Groot N.N."/>
        </authorList>
    </citation>
    <scope>NUCLEOTIDE SEQUENCE [LARGE SCALE GENOMIC DNA]</scope>
    <source>
        <strain evidence="3">L7-484,KACC 16230,DSM 25025</strain>
    </source>
</reference>
<dbReference type="SMART" id="SM00987">
    <property type="entry name" value="UreE_C"/>
    <property type="match status" value="1"/>
</dbReference>
<dbReference type="InterPro" id="IPR036895">
    <property type="entry name" value="Uracil-DNA_glycosylase-like_sf"/>
</dbReference>
<name>A0A1H0GDS7_9HYPH</name>
<dbReference type="EMBL" id="FNIT01000003">
    <property type="protein sequence ID" value="SDO05026.1"/>
    <property type="molecule type" value="Genomic_DNA"/>
</dbReference>
<dbReference type="OrthoDB" id="9789139at2"/>
<evidence type="ECO:0000259" key="1">
    <source>
        <dbReference type="SMART" id="SM00986"/>
    </source>
</evidence>
<dbReference type="STRING" id="1166073.SAMN05192530_10377"/>
<dbReference type="Pfam" id="PF03167">
    <property type="entry name" value="UDG"/>
    <property type="match status" value="1"/>
</dbReference>
<evidence type="ECO:0000313" key="3">
    <source>
        <dbReference type="Proteomes" id="UP000198793"/>
    </source>
</evidence>
<dbReference type="InterPro" id="IPR047124">
    <property type="entry name" value="HI_0220.2"/>
</dbReference>
<protein>
    <submittedName>
        <fullName evidence="2">Uracil-DNA glycosylase</fullName>
    </submittedName>
</protein>
<dbReference type="CDD" id="cd10033">
    <property type="entry name" value="UDG_like"/>
    <property type="match status" value="1"/>
</dbReference>
<sequence length="186" mass="20599">MGEALEPEPNPILVLSATARICIAGQAPGVRADRSGVPFSDPSGDRLRDWMGIGPEVFYDASRIAIVPMGFCFPGLDRHGGDRPPRRECRLTWHDQVFQSLDSLELVLMVGGYAQTWHARRAGVGLPSGGVGPAVSAWRNAAFRDATPQLLPLPHPSWRNNAWLKRNPWFERELLPDLRTRVAQLT</sequence>
<dbReference type="SUPFAM" id="SSF52141">
    <property type="entry name" value="Uracil-DNA glycosylase-like"/>
    <property type="match status" value="1"/>
</dbReference>
<dbReference type="AlphaFoldDB" id="A0A1H0GDS7"/>
<dbReference type="RefSeq" id="WP_090671657.1">
    <property type="nucleotide sequence ID" value="NZ_FNIT01000003.1"/>
</dbReference>
<dbReference type="Gene3D" id="3.40.470.10">
    <property type="entry name" value="Uracil-DNA glycosylase-like domain"/>
    <property type="match status" value="1"/>
</dbReference>
<dbReference type="PANTHER" id="PTHR42160">
    <property type="entry name" value="URACIL-DNA GLYCOSYLASE SUPERFAMILY PROTEIN"/>
    <property type="match status" value="1"/>
</dbReference>
<feature type="domain" description="Uracil-DNA glycosylase-like" evidence="1">
    <location>
        <begin position="12"/>
        <end position="179"/>
    </location>
</feature>
<dbReference type="InterPro" id="IPR005122">
    <property type="entry name" value="Uracil-DNA_glycosylase-like"/>
</dbReference>